<keyword evidence="10" id="KW-0564">Palmitate</keyword>
<evidence type="ECO:0000313" key="17">
    <source>
        <dbReference type="Proteomes" id="UP001174909"/>
    </source>
</evidence>
<dbReference type="SUPFAM" id="SSF69340">
    <property type="entry name" value="C-terminal domain of adenylylcyclase associated protein"/>
    <property type="match status" value="1"/>
</dbReference>
<dbReference type="Proteomes" id="UP001174909">
    <property type="component" value="Unassembled WGS sequence"/>
</dbReference>
<keyword evidence="4 12" id="KW-0343">GTPase activation</keyword>
<evidence type="ECO:0000256" key="8">
    <source>
        <dbReference type="ARBA" id="ARBA00023134"/>
    </source>
</evidence>
<dbReference type="GO" id="GO:0005929">
    <property type="term" value="C:cilium"/>
    <property type="evidence" value="ECO:0007669"/>
    <property type="project" value="TreeGrafter"/>
</dbReference>
<evidence type="ECO:0000256" key="10">
    <source>
        <dbReference type="ARBA" id="ARBA00023139"/>
    </source>
</evidence>
<evidence type="ECO:0000256" key="4">
    <source>
        <dbReference type="ARBA" id="ARBA00022468"/>
    </source>
</evidence>
<dbReference type="InterPro" id="IPR006599">
    <property type="entry name" value="CARP_motif"/>
</dbReference>
<evidence type="ECO:0000256" key="7">
    <source>
        <dbReference type="ARBA" id="ARBA00022741"/>
    </source>
</evidence>
<comment type="subcellular location">
    <subcellularLocation>
        <location evidence="1">Cell membrane</location>
        <topology evidence="1">Lipid-anchor</topology>
        <orientation evidence="1">Cytoplasmic side</orientation>
    </subcellularLocation>
</comment>
<evidence type="ECO:0000256" key="2">
    <source>
        <dbReference type="ARBA" id="ARBA00008848"/>
    </source>
</evidence>
<sequence>MGCCVSSGEERTDREPLAETRPRYSWEKKERPDRSQLIISGQVGVVVCRLPGQLSGRQFHIQDCRQCEIFVLDTTSSLTIHGCTDCTLVLGPCGGSVFVRQCEGCTVVVACQQFRARDCRKCTVYLHCKSQPVIESSHRLRFSCFQAYYDKLRDQFSSADLHPFNNQWSHIHNFTNQGGESDWSFAQETTPPITPPSEGDISGCGLTFQRGRSTVPYSVGPLARPTESEGCVVVMTGEERESRARELLTKLQDQVVLVQTCHSHFKGNEAQAFFGDHKSLLAQIKTGPCIMMELSGENVQQICHSSLEGVPEDVYHLSSGREEGERERETLANYLMSSLTM</sequence>
<comment type="similarity">
    <text evidence="2 12">Belongs to the TBCC family.</text>
</comment>
<dbReference type="AlphaFoldDB" id="A0AA35XK79"/>
<dbReference type="PIRSF" id="PIRSF037947">
    <property type="entry name" value="Protein_XRP2"/>
    <property type="match status" value="1"/>
</dbReference>
<dbReference type="PROSITE" id="PS51329">
    <property type="entry name" value="C_CAP_COFACTOR_C"/>
    <property type="match status" value="1"/>
</dbReference>
<evidence type="ECO:0000256" key="13">
    <source>
        <dbReference type="PIRSR" id="PIRSR037947-1"/>
    </source>
</evidence>
<dbReference type="Pfam" id="PF07986">
    <property type="entry name" value="TBCC"/>
    <property type="match status" value="1"/>
</dbReference>
<evidence type="ECO:0000256" key="14">
    <source>
        <dbReference type="SAM" id="MobiDB-lite"/>
    </source>
</evidence>
<accession>A0AA35XK79</accession>
<dbReference type="GO" id="GO:1990075">
    <property type="term" value="C:periciliary membrane compartment"/>
    <property type="evidence" value="ECO:0007669"/>
    <property type="project" value="TreeGrafter"/>
</dbReference>
<keyword evidence="11" id="KW-0449">Lipoprotein</keyword>
<feature type="domain" description="C-CAP/cofactor C-like" evidence="15">
    <location>
        <begin position="22"/>
        <end position="176"/>
    </location>
</feature>
<evidence type="ECO:0000256" key="6">
    <source>
        <dbReference type="ARBA" id="ARBA00022707"/>
    </source>
</evidence>
<proteinExistence type="inferred from homology"/>
<dbReference type="SMART" id="SM00673">
    <property type="entry name" value="CARP"/>
    <property type="match status" value="2"/>
</dbReference>
<evidence type="ECO:0000256" key="11">
    <source>
        <dbReference type="ARBA" id="ARBA00023288"/>
    </source>
</evidence>
<dbReference type="Gene3D" id="2.160.20.70">
    <property type="match status" value="1"/>
</dbReference>
<comment type="function">
    <text evidence="12">Acts as a GTPase-activating protein (GAP) for tubulin in concert with tubulin-specific chaperone C, but does not enhance tubulin heterodimerization.</text>
</comment>
<evidence type="ECO:0000256" key="9">
    <source>
        <dbReference type="ARBA" id="ARBA00023136"/>
    </source>
</evidence>
<dbReference type="InterPro" id="IPR017901">
    <property type="entry name" value="C-CAP_CF_C-like"/>
</dbReference>
<dbReference type="EMBL" id="CASHTH010004230">
    <property type="protein sequence ID" value="CAI8054955.1"/>
    <property type="molecule type" value="Genomic_DNA"/>
</dbReference>
<dbReference type="InterPro" id="IPR016098">
    <property type="entry name" value="CAP/MinC_C"/>
</dbReference>
<keyword evidence="9" id="KW-0472">Membrane</keyword>
<feature type="compositionally biased region" description="Basic and acidic residues" evidence="14">
    <location>
        <begin position="8"/>
        <end position="20"/>
    </location>
</feature>
<feature type="region of interest" description="Disordered" evidence="14">
    <location>
        <begin position="1"/>
        <end position="20"/>
    </location>
</feature>
<dbReference type="InterPro" id="IPR036850">
    <property type="entry name" value="NDK-like_dom_sf"/>
</dbReference>
<feature type="binding site" evidence="13">
    <location>
        <begin position="95"/>
        <end position="96"/>
    </location>
    <ligand>
        <name>GTP</name>
        <dbReference type="ChEBI" id="CHEBI:37565"/>
    </ligand>
</feature>
<evidence type="ECO:0000256" key="12">
    <source>
        <dbReference type="PIRNR" id="PIRNR037947"/>
    </source>
</evidence>
<evidence type="ECO:0000256" key="1">
    <source>
        <dbReference type="ARBA" id="ARBA00004342"/>
    </source>
</evidence>
<evidence type="ECO:0000313" key="16">
    <source>
        <dbReference type="EMBL" id="CAI8054955.1"/>
    </source>
</evidence>
<keyword evidence="5" id="KW-1003">Cell membrane</keyword>
<comment type="caution">
    <text evidence="16">The sequence shown here is derived from an EMBL/GenBank/DDBJ whole genome shotgun (WGS) entry which is preliminary data.</text>
</comment>
<keyword evidence="7 12" id="KW-0547">Nucleotide-binding</keyword>
<dbReference type="Gene3D" id="3.30.70.141">
    <property type="entry name" value="Nucleoside diphosphate kinase-like domain"/>
    <property type="match status" value="1"/>
</dbReference>
<organism evidence="16 17">
    <name type="scientific">Geodia barretti</name>
    <name type="common">Barrett's horny sponge</name>
    <dbReference type="NCBI Taxonomy" id="519541"/>
    <lineage>
        <taxon>Eukaryota</taxon>
        <taxon>Metazoa</taxon>
        <taxon>Porifera</taxon>
        <taxon>Demospongiae</taxon>
        <taxon>Heteroscleromorpha</taxon>
        <taxon>Tetractinellida</taxon>
        <taxon>Astrophorina</taxon>
        <taxon>Geodiidae</taxon>
        <taxon>Geodia</taxon>
    </lineage>
</organism>
<evidence type="ECO:0000256" key="3">
    <source>
        <dbReference type="ARBA" id="ARBA00015771"/>
    </source>
</evidence>
<keyword evidence="17" id="KW-1185">Reference proteome</keyword>
<dbReference type="GO" id="GO:0006892">
    <property type="term" value="P:post-Golgi vesicle-mediated transport"/>
    <property type="evidence" value="ECO:0007669"/>
    <property type="project" value="TreeGrafter"/>
</dbReference>
<protein>
    <recommendedName>
        <fullName evidence="3 12">Protein XRP2</fullName>
    </recommendedName>
</protein>
<keyword evidence="6" id="KW-0519">Myristate</keyword>
<feature type="binding site" evidence="13">
    <location>
        <begin position="112"/>
        <end position="115"/>
    </location>
    <ligand>
        <name>GTP</name>
        <dbReference type="ChEBI" id="CHEBI:37565"/>
    </ligand>
</feature>
<dbReference type="InterPro" id="IPR036223">
    <property type="entry name" value="CAP_C_sf"/>
</dbReference>
<gene>
    <name evidence="16" type="ORF">GBAR_LOCUS29990</name>
</gene>
<evidence type="ECO:0000256" key="5">
    <source>
        <dbReference type="ARBA" id="ARBA00022475"/>
    </source>
</evidence>
<dbReference type="InterPro" id="IPR039093">
    <property type="entry name" value="XRP2"/>
</dbReference>
<dbReference type="InterPro" id="IPR012945">
    <property type="entry name" value="Tubulin-bd_cofactor_C_dom"/>
</dbReference>
<evidence type="ECO:0000259" key="15">
    <source>
        <dbReference type="PROSITE" id="PS51329"/>
    </source>
</evidence>
<name>A0AA35XK79_GEOBA</name>
<dbReference type="PANTHER" id="PTHR15440:SF0">
    <property type="entry name" value="PROTEIN XRP2"/>
    <property type="match status" value="1"/>
</dbReference>
<keyword evidence="8 12" id="KW-0342">GTP-binding</keyword>
<dbReference type="GO" id="GO:0005096">
    <property type="term" value="F:GTPase activator activity"/>
    <property type="evidence" value="ECO:0007669"/>
    <property type="project" value="UniProtKB-UniRule"/>
</dbReference>
<dbReference type="PANTHER" id="PTHR15440">
    <property type="entry name" value="XRP2 PROTEIN"/>
    <property type="match status" value="1"/>
</dbReference>
<dbReference type="GO" id="GO:0005525">
    <property type="term" value="F:GTP binding"/>
    <property type="evidence" value="ECO:0007669"/>
    <property type="project" value="UniProtKB-UniRule"/>
</dbReference>
<reference evidence="16" key="1">
    <citation type="submission" date="2023-03" db="EMBL/GenBank/DDBJ databases">
        <authorList>
            <person name="Steffen K."/>
            <person name="Cardenas P."/>
        </authorList>
    </citation>
    <scope>NUCLEOTIDE SEQUENCE</scope>
</reference>